<dbReference type="InterPro" id="IPR011066">
    <property type="entry name" value="MscS_channel_C_sf"/>
</dbReference>
<feature type="transmembrane region" description="Helical" evidence="7">
    <location>
        <begin position="15"/>
        <end position="42"/>
    </location>
</feature>
<dbReference type="RefSeq" id="WP_189495532.1">
    <property type="nucleotide sequence ID" value="NZ_BMZH01000002.1"/>
</dbReference>
<evidence type="ECO:0000256" key="2">
    <source>
        <dbReference type="ARBA" id="ARBA00008017"/>
    </source>
</evidence>
<reference evidence="11" key="2">
    <citation type="submission" date="2020-09" db="EMBL/GenBank/DDBJ databases">
        <authorList>
            <person name="Sun Q."/>
            <person name="Kim S."/>
        </authorList>
    </citation>
    <scope>NUCLEOTIDE SEQUENCE</scope>
    <source>
        <strain evidence="11">KCTC 32513</strain>
    </source>
</reference>
<dbReference type="InterPro" id="IPR006685">
    <property type="entry name" value="MscS_channel_2nd"/>
</dbReference>
<evidence type="ECO:0000259" key="9">
    <source>
        <dbReference type="Pfam" id="PF21082"/>
    </source>
</evidence>
<evidence type="ECO:0000256" key="6">
    <source>
        <dbReference type="ARBA" id="ARBA00023136"/>
    </source>
</evidence>
<keyword evidence="5 7" id="KW-1133">Transmembrane helix</keyword>
<dbReference type="AlphaFoldDB" id="A0A8J3CMV5"/>
<evidence type="ECO:0000313" key="12">
    <source>
        <dbReference type="Proteomes" id="UP000634004"/>
    </source>
</evidence>
<feature type="transmembrane region" description="Helical" evidence="7">
    <location>
        <begin position="88"/>
        <end position="106"/>
    </location>
</feature>
<feature type="transmembrane region" description="Helical" evidence="7">
    <location>
        <begin position="63"/>
        <end position="82"/>
    </location>
</feature>
<keyword evidence="6 7" id="KW-0472">Membrane</keyword>
<evidence type="ECO:0000259" key="8">
    <source>
        <dbReference type="Pfam" id="PF00924"/>
    </source>
</evidence>
<gene>
    <name evidence="11" type="ORF">GCM10009069_07400</name>
</gene>
<keyword evidence="7" id="KW-0813">Transport</keyword>
<dbReference type="Gene3D" id="3.30.70.100">
    <property type="match status" value="1"/>
</dbReference>
<proteinExistence type="inferred from homology"/>
<sequence length="290" mass="31404">MDALANFWTQAQTDFPILLILGGNLVSALLIFIAGIFFGRFLSKRLRKSQFGGSHLDATLRPVLASVVFYLILAMTLYAVLIKLGVPPTSLLAVFGGAALAIGLALRDTLSNIAAGVMLLILRPLKVGDFVDISQSTLGTVEEVGLFTTTIRNTENIAVYLPNSLIWGNRIQNFGRHVNRKAIIDIGVGYGSDLEAVRKLLLDILAGQEDLIPYQDGVTPGHNSAASPPEVYVMSFGDSAINLSCRCWLPGDGWLMRVTTLRIAIKRALDDAGVEIPFPQRVVHMAKADD</sequence>
<dbReference type="GO" id="GO:0005886">
    <property type="term" value="C:plasma membrane"/>
    <property type="evidence" value="ECO:0007669"/>
    <property type="project" value="UniProtKB-SubCell"/>
</dbReference>
<dbReference type="InterPro" id="IPR049142">
    <property type="entry name" value="MS_channel_1st"/>
</dbReference>
<evidence type="ECO:0000256" key="7">
    <source>
        <dbReference type="RuleBase" id="RU369025"/>
    </source>
</evidence>
<dbReference type="InterPro" id="IPR010920">
    <property type="entry name" value="LSM_dom_sf"/>
</dbReference>
<dbReference type="Pfam" id="PF21088">
    <property type="entry name" value="MS_channel_1st"/>
    <property type="match status" value="1"/>
</dbReference>
<comment type="subunit">
    <text evidence="7">Homoheptamer.</text>
</comment>
<organism evidence="11 12">
    <name type="scientific">Algimonas arctica</name>
    <dbReference type="NCBI Taxonomy" id="1479486"/>
    <lineage>
        <taxon>Bacteria</taxon>
        <taxon>Pseudomonadati</taxon>
        <taxon>Pseudomonadota</taxon>
        <taxon>Alphaproteobacteria</taxon>
        <taxon>Maricaulales</taxon>
        <taxon>Robiginitomaculaceae</taxon>
        <taxon>Algimonas</taxon>
    </lineage>
</organism>
<reference evidence="11" key="1">
    <citation type="journal article" date="2014" name="Int. J. Syst. Evol. Microbiol.">
        <title>Complete genome sequence of Corynebacterium casei LMG S-19264T (=DSM 44701T), isolated from a smear-ripened cheese.</title>
        <authorList>
            <consortium name="US DOE Joint Genome Institute (JGI-PGF)"/>
            <person name="Walter F."/>
            <person name="Albersmeier A."/>
            <person name="Kalinowski J."/>
            <person name="Ruckert C."/>
        </authorList>
    </citation>
    <scope>NUCLEOTIDE SEQUENCE</scope>
    <source>
        <strain evidence="11">KCTC 32513</strain>
    </source>
</reference>
<evidence type="ECO:0000256" key="5">
    <source>
        <dbReference type="ARBA" id="ARBA00022989"/>
    </source>
</evidence>
<comment type="similarity">
    <text evidence="2 7">Belongs to the MscS (TC 1.A.23) family.</text>
</comment>
<feature type="domain" description="Mechanosensitive ion channel MscS C-terminal" evidence="9">
    <location>
        <begin position="184"/>
        <end position="276"/>
    </location>
</feature>
<accession>A0A8J3CMV5</accession>
<dbReference type="Gene3D" id="1.10.287.1260">
    <property type="match status" value="1"/>
</dbReference>
<protein>
    <recommendedName>
        <fullName evidence="7">Small-conductance mechanosensitive channel</fullName>
    </recommendedName>
</protein>
<dbReference type="GO" id="GO:0008381">
    <property type="term" value="F:mechanosensitive monoatomic ion channel activity"/>
    <property type="evidence" value="ECO:0007669"/>
    <property type="project" value="InterPro"/>
</dbReference>
<evidence type="ECO:0000256" key="1">
    <source>
        <dbReference type="ARBA" id="ARBA00004651"/>
    </source>
</evidence>
<keyword evidence="7" id="KW-0406">Ion transport</keyword>
<dbReference type="InterPro" id="IPR011014">
    <property type="entry name" value="MscS_channel_TM-2"/>
</dbReference>
<dbReference type="Pfam" id="PF00924">
    <property type="entry name" value="MS_channel_2nd"/>
    <property type="match status" value="1"/>
</dbReference>
<evidence type="ECO:0000313" key="11">
    <source>
        <dbReference type="EMBL" id="GHA86700.1"/>
    </source>
</evidence>
<comment type="subcellular location">
    <subcellularLocation>
        <location evidence="7">Cell inner membrane</location>
        <topology evidence="7">Multi-pass membrane protein</topology>
    </subcellularLocation>
    <subcellularLocation>
        <location evidence="1">Cell membrane</location>
        <topology evidence="1">Multi-pass membrane protein</topology>
    </subcellularLocation>
</comment>
<dbReference type="EMBL" id="BMZH01000002">
    <property type="protein sequence ID" value="GHA86700.1"/>
    <property type="molecule type" value="Genomic_DNA"/>
</dbReference>
<evidence type="ECO:0000256" key="3">
    <source>
        <dbReference type="ARBA" id="ARBA00022475"/>
    </source>
</evidence>
<comment type="caution">
    <text evidence="7">Lacks conserved residue(s) required for the propagation of feature annotation.</text>
</comment>
<dbReference type="PANTHER" id="PTHR30221:SF8">
    <property type="entry name" value="SMALL-CONDUCTANCE MECHANOSENSITIVE CHANNEL"/>
    <property type="match status" value="1"/>
</dbReference>
<dbReference type="InterPro" id="IPR023408">
    <property type="entry name" value="MscS_beta-dom_sf"/>
</dbReference>
<dbReference type="PANTHER" id="PTHR30221">
    <property type="entry name" value="SMALL-CONDUCTANCE MECHANOSENSITIVE CHANNEL"/>
    <property type="match status" value="1"/>
</dbReference>
<dbReference type="InterPro" id="IPR045275">
    <property type="entry name" value="MscS_archaea/bacteria_type"/>
</dbReference>
<name>A0A8J3CMV5_9PROT</name>
<evidence type="ECO:0000256" key="4">
    <source>
        <dbReference type="ARBA" id="ARBA00022692"/>
    </source>
</evidence>
<keyword evidence="7" id="KW-0997">Cell inner membrane</keyword>
<dbReference type="SUPFAM" id="SSF50182">
    <property type="entry name" value="Sm-like ribonucleoproteins"/>
    <property type="match status" value="1"/>
</dbReference>
<comment type="function">
    <text evidence="7">Mechanosensitive channel that participates in the regulation of osmotic pressure changes within the cell, opening in response to stretch forces in the membrane lipid bilayer, without the need for other proteins. Contributes to normal resistance to hypoosmotic shock. Forms an ion channel of 1.0 nanosiemens conductance with a slight preference for anions.</text>
</comment>
<dbReference type="SUPFAM" id="SSF82689">
    <property type="entry name" value="Mechanosensitive channel protein MscS (YggB), C-terminal domain"/>
    <property type="match status" value="1"/>
</dbReference>
<dbReference type="Proteomes" id="UP000634004">
    <property type="component" value="Unassembled WGS sequence"/>
</dbReference>
<dbReference type="SUPFAM" id="SSF82861">
    <property type="entry name" value="Mechanosensitive channel protein MscS (YggB), transmembrane region"/>
    <property type="match status" value="1"/>
</dbReference>
<comment type="caution">
    <text evidence="11">The sequence shown here is derived from an EMBL/GenBank/DDBJ whole genome shotgun (WGS) entry which is preliminary data.</text>
</comment>
<evidence type="ECO:0000259" key="10">
    <source>
        <dbReference type="Pfam" id="PF21088"/>
    </source>
</evidence>
<dbReference type="Gene3D" id="2.30.30.60">
    <property type="match status" value="1"/>
</dbReference>
<dbReference type="InterPro" id="IPR049278">
    <property type="entry name" value="MS_channel_C"/>
</dbReference>
<feature type="domain" description="Mechanosensitive ion channel transmembrane helices 2/3" evidence="10">
    <location>
        <begin position="67"/>
        <end position="106"/>
    </location>
</feature>
<keyword evidence="3" id="KW-1003">Cell membrane</keyword>
<keyword evidence="7" id="KW-0407">Ion channel</keyword>
<feature type="domain" description="Mechanosensitive ion channel MscS" evidence="8">
    <location>
        <begin position="108"/>
        <end position="175"/>
    </location>
</feature>
<keyword evidence="4 7" id="KW-0812">Transmembrane</keyword>
<keyword evidence="12" id="KW-1185">Reference proteome</keyword>
<dbReference type="Pfam" id="PF21082">
    <property type="entry name" value="MS_channel_3rd"/>
    <property type="match status" value="1"/>
</dbReference>